<reference evidence="4 5" key="1">
    <citation type="submission" date="2019-03" db="EMBL/GenBank/DDBJ databases">
        <authorList>
            <person name="Zhang S."/>
        </authorList>
    </citation>
    <scope>NUCLEOTIDE SEQUENCE [LARGE SCALE GENOMIC DNA]</scope>
    <source>
        <strain evidence="4 5">S4J41</strain>
    </source>
</reference>
<evidence type="ECO:0000256" key="2">
    <source>
        <dbReference type="ARBA" id="ARBA00022525"/>
    </source>
</evidence>
<dbReference type="InterPro" id="IPR018511">
    <property type="entry name" value="Hemolysin-typ_Ca-bd_CS"/>
</dbReference>
<evidence type="ECO:0000313" key="4">
    <source>
        <dbReference type="EMBL" id="TDE34954.1"/>
    </source>
</evidence>
<feature type="region of interest" description="Disordered" evidence="3">
    <location>
        <begin position="635"/>
        <end position="666"/>
    </location>
</feature>
<dbReference type="Pfam" id="PF00353">
    <property type="entry name" value="HemolysinCabind"/>
    <property type="match status" value="5"/>
</dbReference>
<comment type="caution">
    <text evidence="4">The sequence shown here is derived from an EMBL/GenBank/DDBJ whole genome shotgun (WGS) entry which is preliminary data.</text>
</comment>
<dbReference type="EMBL" id="SMFP01000016">
    <property type="protein sequence ID" value="TDE34954.1"/>
    <property type="molecule type" value="Genomic_DNA"/>
</dbReference>
<gene>
    <name evidence="4" type="ORF">E1B25_18705</name>
</gene>
<keyword evidence="5" id="KW-1185">Reference proteome</keyword>
<dbReference type="AlphaFoldDB" id="A0A4R5EKD2"/>
<dbReference type="Proteomes" id="UP000294662">
    <property type="component" value="Unassembled WGS sequence"/>
</dbReference>
<dbReference type="SUPFAM" id="SSF51120">
    <property type="entry name" value="beta-Roll"/>
    <property type="match status" value="2"/>
</dbReference>
<protein>
    <submittedName>
        <fullName evidence="4">Calcium-binding protein</fullName>
    </submittedName>
</protein>
<dbReference type="PROSITE" id="PS00330">
    <property type="entry name" value="HEMOLYSIN_CALCIUM"/>
    <property type="match status" value="3"/>
</dbReference>
<dbReference type="RefSeq" id="WP_132831106.1">
    <property type="nucleotide sequence ID" value="NZ_SMFP01000016.1"/>
</dbReference>
<dbReference type="PRINTS" id="PR00313">
    <property type="entry name" value="CABNDNGRPT"/>
</dbReference>
<accession>A0A4R5EKD2</accession>
<proteinExistence type="predicted"/>
<comment type="subcellular location">
    <subcellularLocation>
        <location evidence="1">Secreted</location>
    </subcellularLocation>
</comment>
<dbReference type="InterPro" id="IPR001343">
    <property type="entry name" value="Hemolysn_Ca-bd"/>
</dbReference>
<dbReference type="Gene3D" id="2.150.10.10">
    <property type="entry name" value="Serralysin-like metalloprotease, C-terminal"/>
    <property type="match status" value="3"/>
</dbReference>
<dbReference type="GO" id="GO:0005509">
    <property type="term" value="F:calcium ion binding"/>
    <property type="evidence" value="ECO:0007669"/>
    <property type="project" value="InterPro"/>
</dbReference>
<dbReference type="PANTHER" id="PTHR38340">
    <property type="entry name" value="S-LAYER PROTEIN"/>
    <property type="match status" value="1"/>
</dbReference>
<evidence type="ECO:0000256" key="3">
    <source>
        <dbReference type="SAM" id="MobiDB-lite"/>
    </source>
</evidence>
<dbReference type="InterPro" id="IPR011049">
    <property type="entry name" value="Serralysin-like_metalloprot_C"/>
</dbReference>
<name>A0A4R5EKD2_9RHOB</name>
<dbReference type="OrthoDB" id="7766606at2"/>
<evidence type="ECO:0000256" key="1">
    <source>
        <dbReference type="ARBA" id="ARBA00004613"/>
    </source>
</evidence>
<keyword evidence="2" id="KW-0964">Secreted</keyword>
<dbReference type="PANTHER" id="PTHR38340:SF1">
    <property type="entry name" value="S-LAYER PROTEIN"/>
    <property type="match status" value="1"/>
</dbReference>
<dbReference type="InterPro" id="IPR050557">
    <property type="entry name" value="RTX_toxin/Mannuronan_C5-epim"/>
</dbReference>
<dbReference type="GO" id="GO:0005576">
    <property type="term" value="C:extracellular region"/>
    <property type="evidence" value="ECO:0007669"/>
    <property type="project" value="UniProtKB-SubCell"/>
</dbReference>
<sequence length="856" mass="90894">MVVWTQLVVDILPIAGVDDTNGTAVLGRIFGANGKPSGEVFQINEKTEGGQGKIDLTLLKDGNVVVAWTDGPGIKDFDIDARAAIVSPKGKIAVTEFELAKSTAGEQQLPQVDALDAGGFQAAWLDEQEGYGDRWFTQAFDAKGKRVGPELPLDTDGGEDANLIALGNGVKILTGNMWNTDIFAWSGTKTEQPYPTLDYKVLANRDIHTISGEGHTGFESDAAAAGDSRFAVIRQDASGVKLSFFEVDPDGSFDKLNVAPFDVAAPTYASRGNDVTLWDFYTDNPSGYASVPTYFRPFTELVELKGGNLLALWSVVTEGDSDATARFSIYAQAFSGDGSPLGERQEVESNLKPSAEIGINWPFAAQGKNGDIFLGYTVETDRNGEGTREIGGGLYKLNLPKPDMKSSKGDDTLYGSSKGDKISGGLGDDVVFGFGGDDVIDFSVGGERVFGGTGNDRFVTESLKDFQGSGDVIPVIDGGDGTDLLDLRGLPYGADLGQSWLYIRDGYGSGKLRNIEQVVMTDYDDKAYVGNNRYGLQLEKVWLMGGDDTAHATSGTYQIDGGKGFDSVDFYLNKEDMDVTKVGKAKYVVTYEDPTYADYNFKVTLTKVELLKFIDGTEMKLGATKGMKVPNEVDFGGLPGKDGNGRNNTLIGTGKDERFDAGGGNDTVRAKGGADQLLGGAGKDKLFGDDGDDFILGGAGNDKLYGGDGSDTLDGGAGNDVIRGNAGDDELIGGAGNDKLFAGNGSIMGDTLIGGAGNDTMTAGDGRDTFEFSTGMGKDKILKFDAVATAKNGYSADMLQFEYKAFDPDIYDGKSFVDKYASVEGKNIVFNLPGKDSLTLVGVTDLDAVAQTVFFY</sequence>
<organism evidence="4 5">
    <name type="scientific">Antarcticimicrobium sediminis</name>
    <dbReference type="NCBI Taxonomy" id="2546227"/>
    <lineage>
        <taxon>Bacteria</taxon>
        <taxon>Pseudomonadati</taxon>
        <taxon>Pseudomonadota</taxon>
        <taxon>Alphaproteobacteria</taxon>
        <taxon>Rhodobacterales</taxon>
        <taxon>Paracoccaceae</taxon>
        <taxon>Antarcticimicrobium</taxon>
    </lineage>
</organism>
<evidence type="ECO:0000313" key="5">
    <source>
        <dbReference type="Proteomes" id="UP000294662"/>
    </source>
</evidence>